<dbReference type="InterPro" id="IPR025665">
    <property type="entry name" value="Beta-barrel_OMP_2"/>
</dbReference>
<dbReference type="Pfam" id="PF13568">
    <property type="entry name" value="OMP_b-brl_2"/>
    <property type="match status" value="1"/>
</dbReference>
<name>A0ABT8F4L9_9BACT</name>
<gene>
    <name evidence="3" type="ORF">QWY31_07800</name>
</gene>
<sequence length="346" mass="38856">MRYISLALFLVWISNWAMAQSNCSQQLSDAVRLYESGRLQEIPDKVSPCLRGGGLSKEELAQAYRLLTLVYLYEDDRPKAEEAYISLLGVNKEYQPNEEFDPRRLVNLAKSFRTRPILSGGFKVGSSVTMVNTINYRSMDNDLTNTENWFLTPGVNAAFAVYVPLLKNLEIGGEIQYSGNRIQSTTSQLWSFAEVNYSENLNYANIPVHVDYGFTLGRYSPYAYAGYSYGILLNSSISAERLNGQESSVTGSSFSGNTLRRRGNQSLLGGIGVKYKTPWLGIFMLEARYMHGLNNITESANVYNDADASSNEIRYRYGYVPSDISINSLSFTVGLLYPIYKPKKVN</sequence>
<dbReference type="EMBL" id="JAUHJS010000003">
    <property type="protein sequence ID" value="MDN4165400.1"/>
    <property type="molecule type" value="Genomic_DNA"/>
</dbReference>
<feature type="signal peptide" evidence="1">
    <location>
        <begin position="1"/>
        <end position="19"/>
    </location>
</feature>
<keyword evidence="4" id="KW-1185">Reference proteome</keyword>
<evidence type="ECO:0000256" key="1">
    <source>
        <dbReference type="SAM" id="SignalP"/>
    </source>
</evidence>
<feature type="chain" id="PRO_5045802538" evidence="1">
    <location>
        <begin position="20"/>
        <end position="346"/>
    </location>
</feature>
<keyword evidence="1" id="KW-0732">Signal</keyword>
<evidence type="ECO:0000313" key="4">
    <source>
        <dbReference type="Proteomes" id="UP001168552"/>
    </source>
</evidence>
<dbReference type="Proteomes" id="UP001168552">
    <property type="component" value="Unassembled WGS sequence"/>
</dbReference>
<proteinExistence type="predicted"/>
<evidence type="ECO:0000313" key="3">
    <source>
        <dbReference type="EMBL" id="MDN4165400.1"/>
    </source>
</evidence>
<reference evidence="3" key="1">
    <citation type="submission" date="2023-06" db="EMBL/GenBank/DDBJ databases">
        <title>Cytophagales bacterium Strain LB-30, isolated from soil.</title>
        <authorList>
            <person name="Liu B."/>
        </authorList>
    </citation>
    <scope>NUCLEOTIDE SEQUENCE</scope>
    <source>
        <strain evidence="3">LB-30</strain>
    </source>
</reference>
<accession>A0ABT8F4L9</accession>
<evidence type="ECO:0000259" key="2">
    <source>
        <dbReference type="Pfam" id="PF13568"/>
    </source>
</evidence>
<organism evidence="3 4">
    <name type="scientific">Shiella aurantiaca</name>
    <dbReference type="NCBI Taxonomy" id="3058365"/>
    <lineage>
        <taxon>Bacteria</taxon>
        <taxon>Pseudomonadati</taxon>
        <taxon>Bacteroidota</taxon>
        <taxon>Cytophagia</taxon>
        <taxon>Cytophagales</taxon>
        <taxon>Shiellaceae</taxon>
        <taxon>Shiella</taxon>
    </lineage>
</organism>
<feature type="domain" description="Outer membrane protein beta-barrel" evidence="2">
    <location>
        <begin position="121"/>
        <end position="297"/>
    </location>
</feature>
<comment type="caution">
    <text evidence="3">The sequence shown here is derived from an EMBL/GenBank/DDBJ whole genome shotgun (WGS) entry which is preliminary data.</text>
</comment>
<dbReference type="RefSeq" id="WP_320003925.1">
    <property type="nucleotide sequence ID" value="NZ_JAUHJS010000003.1"/>
</dbReference>
<protein>
    <submittedName>
        <fullName evidence="3">Porin family protein</fullName>
    </submittedName>
</protein>